<keyword evidence="6" id="KW-1133">Transmembrane helix</keyword>
<evidence type="ECO:0000259" key="8">
    <source>
        <dbReference type="PROSITE" id="PS50214"/>
    </source>
</evidence>
<dbReference type="PANTHER" id="PTHR45702:SF2">
    <property type="entry name" value="KUZBANIAN, ISOFORM A"/>
    <property type="match status" value="1"/>
</dbReference>
<feature type="chain" id="PRO_5041261724" description="ADAM10 endopeptidase" evidence="7">
    <location>
        <begin position="23"/>
        <end position="736"/>
    </location>
</feature>
<reference evidence="10" key="1">
    <citation type="submission" date="2023-03" db="EMBL/GenBank/DDBJ databases">
        <authorList>
            <person name="Steffen K."/>
            <person name="Cardenas P."/>
        </authorList>
    </citation>
    <scope>NUCLEOTIDE SEQUENCE</scope>
</reference>
<dbReference type="Proteomes" id="UP001174909">
    <property type="component" value="Unassembled WGS sequence"/>
</dbReference>
<dbReference type="Pfam" id="PF13574">
    <property type="entry name" value="Reprolysin_2"/>
    <property type="match status" value="1"/>
</dbReference>
<dbReference type="Gene3D" id="3.40.390.10">
    <property type="entry name" value="Collagenase (Catalytic Domain)"/>
    <property type="match status" value="1"/>
</dbReference>
<keyword evidence="4" id="KW-0862">Zinc</keyword>
<comment type="caution">
    <text evidence="4">Lacks conserved residue(s) required for the propagation of feature annotation.</text>
</comment>
<dbReference type="Gene3D" id="4.10.70.10">
    <property type="entry name" value="Disintegrin domain"/>
    <property type="match status" value="1"/>
</dbReference>
<protein>
    <recommendedName>
        <fullName evidence="2">ADAM10 endopeptidase</fullName>
        <ecNumber evidence="2">3.4.24.81</ecNumber>
    </recommendedName>
</protein>
<evidence type="ECO:0000259" key="9">
    <source>
        <dbReference type="PROSITE" id="PS50215"/>
    </source>
</evidence>
<dbReference type="InterPro" id="IPR049038">
    <property type="entry name" value="ADAM10_Cys-rich"/>
</dbReference>
<feature type="active site" evidence="4">
    <location>
        <position position="377"/>
    </location>
</feature>
<dbReference type="Pfam" id="PF00200">
    <property type="entry name" value="Disintegrin"/>
    <property type="match status" value="1"/>
</dbReference>
<feature type="binding site" evidence="4">
    <location>
        <position position="376"/>
    </location>
    <ligand>
        <name>Zn(2+)</name>
        <dbReference type="ChEBI" id="CHEBI:29105"/>
        <note>catalytic</note>
    </ligand>
</feature>
<dbReference type="SMART" id="SM00050">
    <property type="entry name" value="DISIN"/>
    <property type="match status" value="1"/>
</dbReference>
<feature type="domain" description="Peptidase M12B" evidence="9">
    <location>
        <begin position="212"/>
        <end position="431"/>
    </location>
</feature>
<keyword evidence="6" id="KW-0472">Membrane</keyword>
<comment type="catalytic activity">
    <reaction evidence="1">
        <text>Endopeptidase of broad specificity.</text>
        <dbReference type="EC" id="3.4.24.81"/>
    </reaction>
</comment>
<evidence type="ECO:0000256" key="2">
    <source>
        <dbReference type="ARBA" id="ARBA00012332"/>
    </source>
</evidence>
<dbReference type="GO" id="GO:0006509">
    <property type="term" value="P:membrane protein ectodomain proteolysis"/>
    <property type="evidence" value="ECO:0007669"/>
    <property type="project" value="TreeGrafter"/>
</dbReference>
<proteinExistence type="predicted"/>
<dbReference type="PROSITE" id="PS50215">
    <property type="entry name" value="ADAM_MEPRO"/>
    <property type="match status" value="1"/>
</dbReference>
<dbReference type="AlphaFoldDB" id="A0AA35WWY2"/>
<sequence>MVSFLGLCWAVFMAAPLSPSLALRIPFLRRYEPLNYDLELLTRQHHSLRARSADQDSSISLQFTAMHRPFDLVLVPDTSLFHEDLSVSSSRGPLPSHHLLSSTFTGYDRNTPGSRVHGNLISGVLDGTIYTNDEIYYIEPAHRYARDTQHHSIVYRHSDINTDALRGARCGVSDDHSSLVGYLERMGRSMLTPGDRVTPEYRSKRQSGSSLVRCDLNVTGDYLFYQEVTRDLGSLSVREKEEVALSLLVSYVQGASEIYKRTDFDSDSSTSDNIQFGIRDLVIETTASLPPFDSPFIGVERFLQEHSRSSNFRDTFCLHYRFTHRDFDGGVLGLAYVAKENSRGGICQNELNTGIVTTLNYGRRVAPQVTVLTFAHEVGHNFGSEHDPESSDCAPGGSGGNFIMYAFATSGSQGNNNRFSTCSRESMRLFIRTRGQEGDDACFSDASDVCQNRVLDDDEACDCGIDFDQDTHLCNDDPCCNGTSCQLTNSAACSRGQGVCCDPDTCQFLGTSVVCADLTDCGLPSNCTGSSASCPAQDPRGPSDGVDYRLCNNGTATCSGNECTGSFCVVLNASQCSCVTEEEECHLCCQLEDQECMSTIALAEMDSSLLPGGTGLQLPVGAPCNNFRGYCDFLNNCFQVDSEGALDRLTNLFSPGNVNQALDFVRDKWWAVLAGGVGLLIGIFVLILIIHLVLPRPEHVKARAERRQTILRNRNVGRAHPNQGGHEMRKWKAPHQ</sequence>
<dbReference type="GO" id="GO:0007219">
    <property type="term" value="P:Notch signaling pathway"/>
    <property type="evidence" value="ECO:0007669"/>
    <property type="project" value="TreeGrafter"/>
</dbReference>
<dbReference type="InterPro" id="IPR001762">
    <property type="entry name" value="Disintegrin_dom"/>
</dbReference>
<keyword evidence="6" id="KW-0812">Transmembrane</keyword>
<evidence type="ECO:0000256" key="3">
    <source>
        <dbReference type="ARBA" id="ARBA00022685"/>
    </source>
</evidence>
<feature type="transmembrane region" description="Helical" evidence="6">
    <location>
        <begin position="669"/>
        <end position="694"/>
    </location>
</feature>
<dbReference type="InterPro" id="IPR001590">
    <property type="entry name" value="Peptidase_M12B"/>
</dbReference>
<keyword evidence="7" id="KW-0732">Signal</keyword>
<dbReference type="EC" id="3.4.24.81" evidence="2"/>
<accession>A0AA35WWY2</accession>
<comment type="caution">
    <text evidence="10">The sequence shown here is derived from an EMBL/GenBank/DDBJ whole genome shotgun (WGS) entry which is preliminary data.</text>
</comment>
<dbReference type="PROSITE" id="PS50214">
    <property type="entry name" value="DISINTEGRIN_2"/>
    <property type="match status" value="1"/>
</dbReference>
<evidence type="ECO:0000256" key="4">
    <source>
        <dbReference type="PROSITE-ProRule" id="PRU00276"/>
    </source>
</evidence>
<feature type="binding site" evidence="4">
    <location>
        <position position="386"/>
    </location>
    <ligand>
        <name>Zn(2+)</name>
        <dbReference type="ChEBI" id="CHEBI:29105"/>
        <note>catalytic</note>
    </ligand>
</feature>
<keyword evidence="3" id="KW-0165">Cleavage on pair of basic residues</keyword>
<evidence type="ECO:0000313" key="10">
    <source>
        <dbReference type="EMBL" id="CAI8036893.1"/>
    </source>
</evidence>
<dbReference type="SUPFAM" id="SSF55486">
    <property type="entry name" value="Metalloproteases ('zincins'), catalytic domain"/>
    <property type="match status" value="1"/>
</dbReference>
<evidence type="ECO:0000313" key="11">
    <source>
        <dbReference type="Proteomes" id="UP001174909"/>
    </source>
</evidence>
<dbReference type="InterPro" id="IPR024079">
    <property type="entry name" value="MetalloPept_cat_dom_sf"/>
</dbReference>
<organism evidence="10 11">
    <name type="scientific">Geodia barretti</name>
    <name type="common">Barrett's horny sponge</name>
    <dbReference type="NCBI Taxonomy" id="519541"/>
    <lineage>
        <taxon>Eukaryota</taxon>
        <taxon>Metazoa</taxon>
        <taxon>Porifera</taxon>
        <taxon>Demospongiae</taxon>
        <taxon>Heteroscleromorpha</taxon>
        <taxon>Tetractinellida</taxon>
        <taxon>Astrophorina</taxon>
        <taxon>Geodiidae</taxon>
        <taxon>Geodia</taxon>
    </lineage>
</organism>
<evidence type="ECO:0000256" key="7">
    <source>
        <dbReference type="SAM" id="SignalP"/>
    </source>
</evidence>
<evidence type="ECO:0000256" key="6">
    <source>
        <dbReference type="SAM" id="Phobius"/>
    </source>
</evidence>
<dbReference type="EMBL" id="CASHTH010002907">
    <property type="protein sequence ID" value="CAI8036893.1"/>
    <property type="molecule type" value="Genomic_DNA"/>
</dbReference>
<feature type="signal peptide" evidence="7">
    <location>
        <begin position="1"/>
        <end position="22"/>
    </location>
</feature>
<dbReference type="PANTHER" id="PTHR45702">
    <property type="entry name" value="ADAM10/ADAM17 METALLOPEPTIDASE FAMILY MEMBER"/>
    <property type="match status" value="1"/>
</dbReference>
<keyword evidence="11" id="KW-1185">Reference proteome</keyword>
<gene>
    <name evidence="10" type="ORF">GBAR_LOCUS20671</name>
</gene>
<dbReference type="GO" id="GO:0004222">
    <property type="term" value="F:metalloendopeptidase activity"/>
    <property type="evidence" value="ECO:0007669"/>
    <property type="project" value="InterPro"/>
</dbReference>
<dbReference type="Pfam" id="PF21299">
    <property type="entry name" value="ADAM10_Cys-rich"/>
    <property type="match status" value="1"/>
</dbReference>
<name>A0AA35WWY2_GEOBA</name>
<feature type="domain" description="Disintegrin" evidence="8">
    <location>
        <begin position="447"/>
        <end position="542"/>
    </location>
</feature>
<dbReference type="InterPro" id="IPR051489">
    <property type="entry name" value="ADAM_Metalloproteinase"/>
</dbReference>
<dbReference type="InterPro" id="IPR036436">
    <property type="entry name" value="Disintegrin_dom_sf"/>
</dbReference>
<keyword evidence="4" id="KW-0479">Metal-binding</keyword>
<feature type="region of interest" description="Disordered" evidence="5">
    <location>
        <begin position="714"/>
        <end position="736"/>
    </location>
</feature>
<evidence type="ECO:0000256" key="1">
    <source>
        <dbReference type="ARBA" id="ARBA00001809"/>
    </source>
</evidence>
<dbReference type="GO" id="GO:0005886">
    <property type="term" value="C:plasma membrane"/>
    <property type="evidence" value="ECO:0007669"/>
    <property type="project" value="TreeGrafter"/>
</dbReference>
<dbReference type="GO" id="GO:0046872">
    <property type="term" value="F:metal ion binding"/>
    <property type="evidence" value="ECO:0007669"/>
    <property type="project" value="UniProtKB-KW"/>
</dbReference>
<feature type="binding site" evidence="4">
    <location>
        <position position="380"/>
    </location>
    <ligand>
        <name>Zn(2+)</name>
        <dbReference type="ChEBI" id="CHEBI:29105"/>
        <note>catalytic</note>
    </ligand>
</feature>
<evidence type="ECO:0000256" key="5">
    <source>
        <dbReference type="SAM" id="MobiDB-lite"/>
    </source>
</evidence>
<dbReference type="SUPFAM" id="SSF57552">
    <property type="entry name" value="Blood coagulation inhibitor (disintegrin)"/>
    <property type="match status" value="1"/>
</dbReference>